<reference evidence="13 14" key="1">
    <citation type="submission" date="2021-05" db="EMBL/GenBank/DDBJ databases">
        <title>The draft genome of Geobacter pelophilus DSM 12255.</title>
        <authorList>
            <person name="Xu Z."/>
            <person name="Masuda Y."/>
            <person name="Itoh H."/>
            <person name="Senoo K."/>
        </authorList>
    </citation>
    <scope>NUCLEOTIDE SEQUENCE [LARGE SCALE GENOMIC DNA]</scope>
    <source>
        <strain evidence="13 14">DSM 12255</strain>
    </source>
</reference>
<feature type="domain" description="Tetrapyrrole biosynthesis uroporphyrinogen III synthase" evidence="12">
    <location>
        <begin position="270"/>
        <end position="499"/>
    </location>
</feature>
<evidence type="ECO:0000313" key="13">
    <source>
        <dbReference type="EMBL" id="MBT0664061.1"/>
    </source>
</evidence>
<dbReference type="FunFam" id="3.40.50.10090:FF:000001">
    <property type="entry name" value="Bifunctional uroporphyrinogen-III C-methyltransferase/uroporphyrinogen-III synthase"/>
    <property type="match status" value="1"/>
</dbReference>
<evidence type="ECO:0000259" key="12">
    <source>
        <dbReference type="Pfam" id="PF02602"/>
    </source>
</evidence>
<dbReference type="GO" id="GO:0019354">
    <property type="term" value="P:siroheme biosynthetic process"/>
    <property type="evidence" value="ECO:0007669"/>
    <property type="project" value="InterPro"/>
</dbReference>
<dbReference type="InterPro" id="IPR035996">
    <property type="entry name" value="4pyrrol_Methylase_sf"/>
</dbReference>
<keyword evidence="6" id="KW-0949">S-adenosyl-L-methionine</keyword>
<dbReference type="FunFam" id="3.40.1010.10:FF:000001">
    <property type="entry name" value="Siroheme synthase"/>
    <property type="match status" value="1"/>
</dbReference>
<dbReference type="GO" id="GO:0009236">
    <property type="term" value="P:cobalamin biosynthetic process"/>
    <property type="evidence" value="ECO:0007669"/>
    <property type="project" value="UniProtKB-KW"/>
</dbReference>
<comment type="similarity">
    <text evidence="1 10">Belongs to the precorrin methyltransferase family.</text>
</comment>
<dbReference type="SUPFAM" id="SSF69618">
    <property type="entry name" value="HemD-like"/>
    <property type="match status" value="1"/>
</dbReference>
<dbReference type="GO" id="GO:0004851">
    <property type="term" value="F:uroporphyrin-III C-methyltransferase activity"/>
    <property type="evidence" value="ECO:0007669"/>
    <property type="project" value="UniProtKB-EC"/>
</dbReference>
<evidence type="ECO:0000259" key="11">
    <source>
        <dbReference type="Pfam" id="PF00590"/>
    </source>
</evidence>
<dbReference type="InterPro" id="IPR006366">
    <property type="entry name" value="CobA/CysG_C"/>
</dbReference>
<keyword evidence="4 10" id="KW-0489">Methyltransferase</keyword>
<evidence type="ECO:0000256" key="1">
    <source>
        <dbReference type="ARBA" id="ARBA00005879"/>
    </source>
</evidence>
<evidence type="ECO:0000256" key="3">
    <source>
        <dbReference type="ARBA" id="ARBA00022573"/>
    </source>
</evidence>
<accession>A0AAW4LA50</accession>
<dbReference type="NCBIfam" id="TIGR01469">
    <property type="entry name" value="cobA_cysG_Cterm"/>
    <property type="match status" value="1"/>
</dbReference>
<dbReference type="InterPro" id="IPR000878">
    <property type="entry name" value="4pyrrol_Mease"/>
</dbReference>
<comment type="pathway">
    <text evidence="8">Porphyrin-containing compound metabolism; siroheme biosynthesis; precorrin-2 from uroporphyrinogen III: step 1/1.</text>
</comment>
<dbReference type="PANTHER" id="PTHR45790">
    <property type="entry name" value="SIROHEME SYNTHASE-RELATED"/>
    <property type="match status" value="1"/>
</dbReference>
<comment type="pathway">
    <text evidence="9">Cofactor biosynthesis; adenosylcobalamin biosynthesis; precorrin-2 from uroporphyrinogen III: step 1/1.</text>
</comment>
<dbReference type="CDD" id="cd11642">
    <property type="entry name" value="SUMT"/>
    <property type="match status" value="1"/>
</dbReference>
<dbReference type="InterPro" id="IPR003754">
    <property type="entry name" value="4pyrrol_synth_uPrphyn_synth"/>
</dbReference>
<name>A0AAW4LA50_9BACT</name>
<evidence type="ECO:0000256" key="6">
    <source>
        <dbReference type="ARBA" id="ARBA00022691"/>
    </source>
</evidence>
<evidence type="ECO:0000256" key="4">
    <source>
        <dbReference type="ARBA" id="ARBA00022603"/>
    </source>
</evidence>
<feature type="domain" description="Tetrapyrrole methylase" evidence="11">
    <location>
        <begin position="8"/>
        <end position="219"/>
    </location>
</feature>
<evidence type="ECO:0000256" key="7">
    <source>
        <dbReference type="ARBA" id="ARBA00023244"/>
    </source>
</evidence>
<dbReference type="NCBIfam" id="NF004790">
    <property type="entry name" value="PRK06136.1"/>
    <property type="match status" value="1"/>
</dbReference>
<keyword evidence="7" id="KW-0627">Porphyrin biosynthesis</keyword>
<dbReference type="Pfam" id="PF00590">
    <property type="entry name" value="TP_methylase"/>
    <property type="match status" value="1"/>
</dbReference>
<protein>
    <recommendedName>
        <fullName evidence="2">uroporphyrinogen-III C-methyltransferase</fullName>
        <ecNumber evidence="2">2.1.1.107</ecNumber>
    </recommendedName>
</protein>
<dbReference type="InterPro" id="IPR050161">
    <property type="entry name" value="Siro_Cobalamin_biosynth"/>
</dbReference>
<keyword evidence="14" id="KW-1185">Reference proteome</keyword>
<dbReference type="Pfam" id="PF02602">
    <property type="entry name" value="HEM4"/>
    <property type="match status" value="1"/>
</dbReference>
<evidence type="ECO:0000313" key="14">
    <source>
        <dbReference type="Proteomes" id="UP000811899"/>
    </source>
</evidence>
<evidence type="ECO:0000256" key="9">
    <source>
        <dbReference type="ARBA" id="ARBA00060548"/>
    </source>
</evidence>
<gene>
    <name evidence="13" type="primary">cobA</name>
    <name evidence="13" type="ORF">KI809_07075</name>
</gene>
<dbReference type="EC" id="2.1.1.107" evidence="2"/>
<dbReference type="PANTHER" id="PTHR45790:SF3">
    <property type="entry name" value="S-ADENOSYL-L-METHIONINE-DEPENDENT UROPORPHYRINOGEN III METHYLTRANSFERASE, CHLOROPLASTIC"/>
    <property type="match status" value="1"/>
</dbReference>
<dbReference type="InterPro" id="IPR003043">
    <property type="entry name" value="Uropor_MeTrfase_CS"/>
</dbReference>
<dbReference type="Proteomes" id="UP000811899">
    <property type="component" value="Unassembled WGS sequence"/>
</dbReference>
<dbReference type="EMBL" id="JAHCVJ010000002">
    <property type="protein sequence ID" value="MBT0664061.1"/>
    <property type="molecule type" value="Genomic_DNA"/>
</dbReference>
<dbReference type="Gene3D" id="3.40.1010.10">
    <property type="entry name" value="Cobalt-precorrin-4 Transmethylase, Domain 1"/>
    <property type="match status" value="1"/>
</dbReference>
<dbReference type="Gene3D" id="3.40.50.10090">
    <property type="match status" value="2"/>
</dbReference>
<evidence type="ECO:0000256" key="10">
    <source>
        <dbReference type="RuleBase" id="RU003960"/>
    </source>
</evidence>
<dbReference type="RefSeq" id="WP_214170830.1">
    <property type="nucleotide sequence ID" value="NZ_JAHCVJ010000002.1"/>
</dbReference>
<evidence type="ECO:0000256" key="8">
    <source>
        <dbReference type="ARBA" id="ARBA00025705"/>
    </source>
</evidence>
<organism evidence="13 14">
    <name type="scientific">Geoanaerobacter pelophilus</name>
    <dbReference type="NCBI Taxonomy" id="60036"/>
    <lineage>
        <taxon>Bacteria</taxon>
        <taxon>Pseudomonadati</taxon>
        <taxon>Thermodesulfobacteriota</taxon>
        <taxon>Desulfuromonadia</taxon>
        <taxon>Geobacterales</taxon>
        <taxon>Geobacteraceae</taxon>
        <taxon>Geoanaerobacter</taxon>
    </lineage>
</organism>
<dbReference type="GO" id="GO:0032259">
    <property type="term" value="P:methylation"/>
    <property type="evidence" value="ECO:0007669"/>
    <property type="project" value="UniProtKB-KW"/>
</dbReference>
<proteinExistence type="inferred from homology"/>
<evidence type="ECO:0000256" key="2">
    <source>
        <dbReference type="ARBA" id="ARBA00012162"/>
    </source>
</evidence>
<keyword evidence="3" id="KW-0169">Cobalamin biosynthesis</keyword>
<dbReference type="PROSITE" id="PS00840">
    <property type="entry name" value="SUMT_2"/>
    <property type="match status" value="1"/>
</dbReference>
<dbReference type="FunFam" id="3.30.950.10:FF:000001">
    <property type="entry name" value="Siroheme synthase"/>
    <property type="match status" value="1"/>
</dbReference>
<dbReference type="CDD" id="cd06578">
    <property type="entry name" value="HemD"/>
    <property type="match status" value="1"/>
</dbReference>
<dbReference type="InterPro" id="IPR014776">
    <property type="entry name" value="4pyrrole_Mease_sub2"/>
</dbReference>
<dbReference type="PROSITE" id="PS00839">
    <property type="entry name" value="SUMT_1"/>
    <property type="match status" value="1"/>
</dbReference>
<dbReference type="AlphaFoldDB" id="A0AAW4LA50"/>
<comment type="caution">
    <text evidence="13">The sequence shown here is derived from an EMBL/GenBank/DDBJ whole genome shotgun (WGS) entry which is preliminary data.</text>
</comment>
<evidence type="ECO:0000256" key="5">
    <source>
        <dbReference type="ARBA" id="ARBA00022679"/>
    </source>
</evidence>
<sequence length="515" mass="55356">MTSNNGYVYLIGAGPGDPGLITVRGLNCLSRAEVVIYDYLANDSLLSHAGKNAELIYAGKIGGAHNHEQSQINNLLVQKALDGKVVARLKGGDPFVFGRGGEECEALKAAGIPFEIVPGVTAALGAAAYAGIPLTHRDITTSVALVTGHEHPAKENSEIDWQRLSLGSGTVVFYMGVKNLQQITTNMIDHGRPPETPVALVRWGTRPEQEVLIGTLADIAAKARKAGFKAPAITIVGEVVRMRDKLRWFDSRPLFGKGVLVTRATDQAGEFTALLEELGATVWECPTIQIVAPESTVAIDTAIAELATFSWVIFTSINTVQHFFTRLHALGLDSRALGSCKICAVGPKTAAAIAQHGITPDMIPQSYKAEGVIEAFHSMELAGKRILYPKADRARDLIPKALGEMGAEVTDPVAYRNILPEDVPPAILQALEERKIQCVTFTSSSTVDNLAKLLGENRFLHLLEGVAVAAIGPITSKTCQEMGLKVAIEPSQYTIATMTDEIVRYFSSLHSNEEK</sequence>
<dbReference type="InterPro" id="IPR014777">
    <property type="entry name" value="4pyrrole_Mease_sub1"/>
</dbReference>
<dbReference type="GO" id="GO:0004852">
    <property type="term" value="F:uroporphyrinogen-III synthase activity"/>
    <property type="evidence" value="ECO:0007669"/>
    <property type="project" value="InterPro"/>
</dbReference>
<dbReference type="Gene3D" id="3.30.950.10">
    <property type="entry name" value="Methyltransferase, Cobalt-precorrin-4 Transmethylase, Domain 2"/>
    <property type="match status" value="1"/>
</dbReference>
<keyword evidence="5 10" id="KW-0808">Transferase</keyword>
<dbReference type="InterPro" id="IPR036108">
    <property type="entry name" value="4pyrrol_syn_uPrphyn_synt_sf"/>
</dbReference>
<dbReference type="SUPFAM" id="SSF53790">
    <property type="entry name" value="Tetrapyrrole methylase"/>
    <property type="match status" value="1"/>
</dbReference>